<name>A0A6A4I0Y0_9AGAR</name>
<keyword evidence="2" id="KW-1185">Reference proteome</keyword>
<dbReference type="AlphaFoldDB" id="A0A6A4I0Y0"/>
<organism evidence="1 2">
    <name type="scientific">Gymnopus androsaceus JB14</name>
    <dbReference type="NCBI Taxonomy" id="1447944"/>
    <lineage>
        <taxon>Eukaryota</taxon>
        <taxon>Fungi</taxon>
        <taxon>Dikarya</taxon>
        <taxon>Basidiomycota</taxon>
        <taxon>Agaricomycotina</taxon>
        <taxon>Agaricomycetes</taxon>
        <taxon>Agaricomycetidae</taxon>
        <taxon>Agaricales</taxon>
        <taxon>Marasmiineae</taxon>
        <taxon>Omphalotaceae</taxon>
        <taxon>Gymnopus</taxon>
    </lineage>
</organism>
<evidence type="ECO:0000313" key="2">
    <source>
        <dbReference type="Proteomes" id="UP000799118"/>
    </source>
</evidence>
<accession>A0A6A4I0Y0</accession>
<dbReference type="EMBL" id="ML769423">
    <property type="protein sequence ID" value="KAE9403643.1"/>
    <property type="molecule type" value="Genomic_DNA"/>
</dbReference>
<reference evidence="1" key="1">
    <citation type="journal article" date="2019" name="Environ. Microbiol.">
        <title>Fungal ecological strategies reflected in gene transcription - a case study of two litter decomposers.</title>
        <authorList>
            <person name="Barbi F."/>
            <person name="Kohler A."/>
            <person name="Barry K."/>
            <person name="Baskaran P."/>
            <person name="Daum C."/>
            <person name="Fauchery L."/>
            <person name="Ihrmark K."/>
            <person name="Kuo A."/>
            <person name="LaButti K."/>
            <person name="Lipzen A."/>
            <person name="Morin E."/>
            <person name="Grigoriev I.V."/>
            <person name="Henrissat B."/>
            <person name="Lindahl B."/>
            <person name="Martin F."/>
        </authorList>
    </citation>
    <scope>NUCLEOTIDE SEQUENCE</scope>
    <source>
        <strain evidence="1">JB14</strain>
    </source>
</reference>
<dbReference type="OrthoDB" id="3236663at2759"/>
<proteinExistence type="predicted"/>
<sequence>MTTVADLQQAIFRLYEARLAQVNLHGSKQRIQQESLVQEVMEYLQAELDSTRETKSNDGHPFFGTTGVYYKKCLRTLRQLSVTYKVLPTSLVMCNVKSDGRPAVGGGGLSEIYHGTMVEQRVCIKVP</sequence>
<dbReference type="Proteomes" id="UP000799118">
    <property type="component" value="Unassembled WGS sequence"/>
</dbReference>
<protein>
    <submittedName>
        <fullName evidence="1">Uncharacterized protein</fullName>
    </submittedName>
</protein>
<evidence type="ECO:0000313" key="1">
    <source>
        <dbReference type="EMBL" id="KAE9403643.1"/>
    </source>
</evidence>
<gene>
    <name evidence="1" type="ORF">BT96DRAFT_481204</name>
</gene>